<dbReference type="EC" id="3.2.1.21" evidence="3"/>
<dbReference type="PRINTS" id="PR00133">
    <property type="entry name" value="GLHYDRLASE3"/>
</dbReference>
<dbReference type="InterPro" id="IPR001764">
    <property type="entry name" value="Glyco_hydro_3_N"/>
</dbReference>
<dbReference type="InterPro" id="IPR013783">
    <property type="entry name" value="Ig-like_fold"/>
</dbReference>
<dbReference type="GO" id="GO:0008422">
    <property type="term" value="F:beta-glucosidase activity"/>
    <property type="evidence" value="ECO:0007669"/>
    <property type="project" value="UniProtKB-EC"/>
</dbReference>
<evidence type="ECO:0000256" key="1">
    <source>
        <dbReference type="ARBA" id="ARBA00000448"/>
    </source>
</evidence>
<organism evidence="8 9">
    <name type="scientific">Candidatus Faecivivens stercoravium</name>
    <dbReference type="NCBI Taxonomy" id="2840803"/>
    <lineage>
        <taxon>Bacteria</taxon>
        <taxon>Bacillati</taxon>
        <taxon>Bacillota</taxon>
        <taxon>Clostridia</taxon>
        <taxon>Eubacteriales</taxon>
        <taxon>Oscillospiraceae</taxon>
        <taxon>Oscillospiraceae incertae sedis</taxon>
        <taxon>Candidatus Faecivivens</taxon>
    </lineage>
</organism>
<dbReference type="GO" id="GO:0009251">
    <property type="term" value="P:glucan catabolic process"/>
    <property type="evidence" value="ECO:0007669"/>
    <property type="project" value="TreeGrafter"/>
</dbReference>
<dbReference type="AlphaFoldDB" id="A0A9D1J5F3"/>
<evidence type="ECO:0000313" key="8">
    <source>
        <dbReference type="EMBL" id="HIR61761.1"/>
    </source>
</evidence>
<dbReference type="InterPro" id="IPR017853">
    <property type="entry name" value="GH"/>
</dbReference>
<dbReference type="PANTHER" id="PTHR30620:SF16">
    <property type="entry name" value="LYSOSOMAL BETA GLUCOSIDASE"/>
    <property type="match status" value="1"/>
</dbReference>
<keyword evidence="5 8" id="KW-0378">Hydrolase</keyword>
<dbReference type="InterPro" id="IPR036881">
    <property type="entry name" value="Glyco_hydro_3_C_sf"/>
</dbReference>
<dbReference type="SUPFAM" id="SSF51445">
    <property type="entry name" value="(Trans)glycosidases"/>
    <property type="match status" value="1"/>
</dbReference>
<dbReference type="Pfam" id="PF00933">
    <property type="entry name" value="Glyco_hydro_3"/>
    <property type="match status" value="1"/>
</dbReference>
<evidence type="ECO:0000259" key="7">
    <source>
        <dbReference type="SMART" id="SM01217"/>
    </source>
</evidence>
<name>A0A9D1J5F3_9FIRM</name>
<dbReference type="SMART" id="SM01217">
    <property type="entry name" value="Fn3_like"/>
    <property type="match status" value="1"/>
</dbReference>
<evidence type="ECO:0000256" key="2">
    <source>
        <dbReference type="ARBA" id="ARBA00005336"/>
    </source>
</evidence>
<comment type="similarity">
    <text evidence="2">Belongs to the glycosyl hydrolase 3 family.</text>
</comment>
<evidence type="ECO:0000256" key="6">
    <source>
        <dbReference type="ARBA" id="ARBA00023295"/>
    </source>
</evidence>
<dbReference type="Gene3D" id="2.60.40.10">
    <property type="entry name" value="Immunoglobulins"/>
    <property type="match status" value="1"/>
</dbReference>
<dbReference type="InterPro" id="IPR036962">
    <property type="entry name" value="Glyco_hydro_3_N_sf"/>
</dbReference>
<reference evidence="8" key="2">
    <citation type="journal article" date="2021" name="PeerJ">
        <title>Extensive microbial diversity within the chicken gut microbiome revealed by metagenomics and culture.</title>
        <authorList>
            <person name="Gilroy R."/>
            <person name="Ravi A."/>
            <person name="Getino M."/>
            <person name="Pursley I."/>
            <person name="Horton D.L."/>
            <person name="Alikhan N.F."/>
            <person name="Baker D."/>
            <person name="Gharbi K."/>
            <person name="Hall N."/>
            <person name="Watson M."/>
            <person name="Adriaenssens E.M."/>
            <person name="Foster-Nyarko E."/>
            <person name="Jarju S."/>
            <person name="Secka A."/>
            <person name="Antonio M."/>
            <person name="Oren A."/>
            <person name="Chaudhuri R.R."/>
            <person name="La Ragione R."/>
            <person name="Hildebrand F."/>
            <person name="Pallen M.J."/>
        </authorList>
    </citation>
    <scope>NUCLEOTIDE SEQUENCE</scope>
    <source>
        <strain evidence="8">CHK189-12415</strain>
    </source>
</reference>
<comment type="catalytic activity">
    <reaction evidence="1">
        <text>Hydrolysis of terminal, non-reducing beta-D-glucosyl residues with release of beta-D-glucose.</text>
        <dbReference type="EC" id="3.2.1.21"/>
    </reaction>
</comment>
<dbReference type="PANTHER" id="PTHR30620">
    <property type="entry name" value="PERIPLASMIC BETA-GLUCOSIDASE-RELATED"/>
    <property type="match status" value="1"/>
</dbReference>
<evidence type="ECO:0000256" key="5">
    <source>
        <dbReference type="ARBA" id="ARBA00022801"/>
    </source>
</evidence>
<dbReference type="Proteomes" id="UP000824241">
    <property type="component" value="Unassembled WGS sequence"/>
</dbReference>
<dbReference type="Gene3D" id="3.40.50.1700">
    <property type="entry name" value="Glycoside hydrolase family 3 C-terminal domain"/>
    <property type="match status" value="1"/>
</dbReference>
<dbReference type="InterPro" id="IPR051915">
    <property type="entry name" value="Cellulose_Degrad_GH3"/>
</dbReference>
<dbReference type="EMBL" id="DVHA01000303">
    <property type="protein sequence ID" value="HIR61761.1"/>
    <property type="molecule type" value="Genomic_DNA"/>
</dbReference>
<dbReference type="InterPro" id="IPR002772">
    <property type="entry name" value="Glyco_hydro_3_C"/>
</dbReference>
<comment type="caution">
    <text evidence="8">The sequence shown here is derived from an EMBL/GenBank/DDBJ whole genome shotgun (WGS) entry which is preliminary data.</text>
</comment>
<feature type="domain" description="Fibronectin type III-like" evidence="7">
    <location>
        <begin position="637"/>
        <end position="705"/>
    </location>
</feature>
<dbReference type="FunFam" id="2.60.40.10:FF:000495">
    <property type="entry name" value="Periplasmic beta-glucosidase"/>
    <property type="match status" value="1"/>
</dbReference>
<gene>
    <name evidence="8" type="ORF">IAB37_09330</name>
</gene>
<proteinExistence type="inferred from homology"/>
<evidence type="ECO:0000256" key="3">
    <source>
        <dbReference type="ARBA" id="ARBA00012744"/>
    </source>
</evidence>
<dbReference type="Pfam" id="PF01915">
    <property type="entry name" value="Glyco_hydro_3_C"/>
    <property type="match status" value="1"/>
</dbReference>
<dbReference type="InterPro" id="IPR026891">
    <property type="entry name" value="Fn3-like"/>
</dbReference>
<evidence type="ECO:0000256" key="4">
    <source>
        <dbReference type="ARBA" id="ARBA00022729"/>
    </source>
</evidence>
<protein>
    <recommendedName>
        <fullName evidence="3">beta-glucosidase</fullName>
        <ecNumber evidence="3">3.2.1.21</ecNumber>
    </recommendedName>
</protein>
<dbReference type="SUPFAM" id="SSF52279">
    <property type="entry name" value="Beta-D-glucan exohydrolase, C-terminal domain"/>
    <property type="match status" value="1"/>
</dbReference>
<keyword evidence="4" id="KW-0732">Signal</keyword>
<keyword evidence="6" id="KW-0326">Glycosidase</keyword>
<dbReference type="Pfam" id="PF14310">
    <property type="entry name" value="Fn3-like"/>
    <property type="match status" value="1"/>
</dbReference>
<evidence type="ECO:0000313" key="9">
    <source>
        <dbReference type="Proteomes" id="UP000824241"/>
    </source>
</evidence>
<dbReference type="Gene3D" id="3.20.20.300">
    <property type="entry name" value="Glycoside hydrolase, family 3, N-terminal domain"/>
    <property type="match status" value="1"/>
</dbReference>
<sequence>MTDKELRALLADMTLEEKLGEMTQLSPNFFGAEESVDLTGPMQQMNLKSEDVPLLGSTLNAFGAENIIEMQKRHMERQPHHIPMLFMADVIHGLKTVYPIPLAMGGSFDTGLMEESAAMAAREAAATGVQLTFSPMCDLVRDPRWGRVMESPGEDPLLIARMTEATVRGYQGDDLTAPDKIAACFKHFGGYGGSEGGRDYNTVDISDGMLREFYLDGYKAAVDAGAAMGMTSFNTIDRIPATGSKKLYRKILRDEWGFEGVAITDFDAVNEMIPHGLAADGKEAAKYALEAGVDIEMMSTHILNYGKELVRSGEVDEKLVDEAAWRILKLKNKLGLFENPFKGADPEKEKELFQCDVHMALARKAAARCVVLLKNEGNLLPLKKGAKLGLAGPFADSLSVLGGWSITASAGNSTLLRGLQLHGAEVKTAMTEELKPMQMGFFDVSDQTAELDSLSDCDIVVAAVGEHPDDTGESASRTVLRLSHNQEKMLEKLHDMGKKVVAVLFSGRPLEIKPVLPFCDAVVQAWFLGSEAGAAIGDVLFGDVNPSARLPMSFPQTVGQVPVYYNHMNTGRPVVGKPHRFVSCYLDCPNEPLYPFGYGLSYSEYAYSNLKVEKTEGGLPLKVSVDVENTSKVAGRETVQLYIHDVAASAVRPVKELKDFVQIDLAPGEKQTVSFTVTTGMLSFWNNEAFVFEHGDFEIMAGHSSDEVLTAKVTL</sequence>
<accession>A0A9D1J5F3</accession>
<reference evidence="8" key="1">
    <citation type="submission" date="2020-10" db="EMBL/GenBank/DDBJ databases">
        <authorList>
            <person name="Gilroy R."/>
        </authorList>
    </citation>
    <scope>NUCLEOTIDE SEQUENCE</scope>
    <source>
        <strain evidence="8">CHK189-12415</strain>
    </source>
</reference>